<dbReference type="AlphaFoldDB" id="A7TQ16"/>
<feature type="transmembrane region" description="Helical" evidence="1">
    <location>
        <begin position="134"/>
        <end position="155"/>
    </location>
</feature>
<dbReference type="KEGG" id="vpo:Kpol_489p2"/>
<name>A7TQ16_VANPO</name>
<dbReference type="HOGENOM" id="CLU_1379071_0_0_1"/>
<reference evidence="2 3" key="1">
    <citation type="journal article" date="2007" name="Proc. Natl. Acad. Sci. U.S.A.">
        <title>Independent sorting-out of thousands of duplicated gene pairs in two yeast species descended from a whole-genome duplication.</title>
        <authorList>
            <person name="Scannell D.R."/>
            <person name="Frank A.C."/>
            <person name="Conant G.C."/>
            <person name="Byrne K.P."/>
            <person name="Woolfit M."/>
            <person name="Wolfe K.H."/>
        </authorList>
    </citation>
    <scope>NUCLEOTIDE SEQUENCE [LARGE SCALE GENOMIC DNA]</scope>
    <source>
        <strain evidence="3">ATCC 22028 / DSM 70294 / BCRC 21397 / CBS 2163 / NBRC 10782 / NRRL Y-8283 / UCD 57-17</strain>
    </source>
</reference>
<keyword evidence="1" id="KW-1133">Transmembrane helix</keyword>
<dbReference type="GeneID" id="5543738"/>
<keyword evidence="3" id="KW-1185">Reference proteome</keyword>
<proteinExistence type="predicted"/>
<dbReference type="Proteomes" id="UP000000267">
    <property type="component" value="Unassembled WGS sequence"/>
</dbReference>
<evidence type="ECO:0000313" key="2">
    <source>
        <dbReference type="EMBL" id="EDO15621.1"/>
    </source>
</evidence>
<dbReference type="RefSeq" id="XP_001643479.1">
    <property type="nucleotide sequence ID" value="XM_001643429.1"/>
</dbReference>
<evidence type="ECO:0000313" key="3">
    <source>
        <dbReference type="Proteomes" id="UP000000267"/>
    </source>
</evidence>
<evidence type="ECO:0000256" key="1">
    <source>
        <dbReference type="SAM" id="Phobius"/>
    </source>
</evidence>
<feature type="transmembrane region" description="Helical" evidence="1">
    <location>
        <begin position="93"/>
        <end position="114"/>
    </location>
</feature>
<feature type="transmembrane region" description="Helical" evidence="1">
    <location>
        <begin position="176"/>
        <end position="197"/>
    </location>
</feature>
<dbReference type="EMBL" id="DS480451">
    <property type="protein sequence ID" value="EDO15621.1"/>
    <property type="molecule type" value="Genomic_DNA"/>
</dbReference>
<keyword evidence="1" id="KW-0812">Transmembrane</keyword>
<accession>A7TQ16</accession>
<sequence>MATKMCLIRRHLIRSFMFNSIRKDTYHWITKSQRITFIMWNTMTKKKSQFNEANMKKQPKDTFQEPDLENNMVPMNDKEKANSMKIPEKEVQVLIICSIISFGLSWGMALNFIIDVYFYSAKVQYAFGNSVQLALIAAFSILINLITITSWLRLIKKIGKIKLPKLLKVLSNIDASVVNWTCGIFATLLYIILSAFVQIKGRINIFQFILASVLYHLGVSEQFIDSKLFPDVPEYVTKYI</sequence>
<gene>
    <name evidence="2" type="ORF">Kpol_489p2</name>
</gene>
<dbReference type="PhylomeDB" id="A7TQ16"/>
<dbReference type="InParanoid" id="A7TQ16"/>
<protein>
    <submittedName>
        <fullName evidence="2">Uncharacterized protein</fullName>
    </submittedName>
</protein>
<organism evidence="3">
    <name type="scientific">Vanderwaltozyma polyspora (strain ATCC 22028 / DSM 70294 / BCRC 21397 / CBS 2163 / NBRC 10782 / NRRL Y-8283 / UCD 57-17)</name>
    <name type="common">Kluyveromyces polysporus</name>
    <dbReference type="NCBI Taxonomy" id="436907"/>
    <lineage>
        <taxon>Eukaryota</taxon>
        <taxon>Fungi</taxon>
        <taxon>Dikarya</taxon>
        <taxon>Ascomycota</taxon>
        <taxon>Saccharomycotina</taxon>
        <taxon>Saccharomycetes</taxon>
        <taxon>Saccharomycetales</taxon>
        <taxon>Saccharomycetaceae</taxon>
        <taxon>Vanderwaltozyma</taxon>
    </lineage>
</organism>
<keyword evidence="1" id="KW-0472">Membrane</keyword>